<name>A0A1J8QA83_9AGAM</name>
<sequence length="139" mass="15111">MPGDIHARKLRLNSHLILAASRQSVFQRVGHCRDPYQPQTTGHEEIVTSTVTAPKQQSPILTTTGVACNDAARFWCNQDDAGSDYDLGVPGSWTVSSIDFLLSRRKANGQRITGQDSSTMGSGDRRGGGIKGWSTGYHH</sequence>
<evidence type="ECO:0000313" key="2">
    <source>
        <dbReference type="EMBL" id="OJA18582.1"/>
    </source>
</evidence>
<keyword evidence="3" id="KW-1185">Reference proteome</keyword>
<accession>A0A1J8QA83</accession>
<dbReference type="AlphaFoldDB" id="A0A1J8QA83"/>
<evidence type="ECO:0000256" key="1">
    <source>
        <dbReference type="SAM" id="MobiDB-lite"/>
    </source>
</evidence>
<dbReference type="EMBL" id="LVVM01001415">
    <property type="protein sequence ID" value="OJA18582.1"/>
    <property type="molecule type" value="Genomic_DNA"/>
</dbReference>
<organism evidence="2 3">
    <name type="scientific">Rhizopogon vesiculosus</name>
    <dbReference type="NCBI Taxonomy" id="180088"/>
    <lineage>
        <taxon>Eukaryota</taxon>
        <taxon>Fungi</taxon>
        <taxon>Dikarya</taxon>
        <taxon>Basidiomycota</taxon>
        <taxon>Agaricomycotina</taxon>
        <taxon>Agaricomycetes</taxon>
        <taxon>Agaricomycetidae</taxon>
        <taxon>Boletales</taxon>
        <taxon>Suillineae</taxon>
        <taxon>Rhizopogonaceae</taxon>
        <taxon>Rhizopogon</taxon>
    </lineage>
</organism>
<proteinExistence type="predicted"/>
<protein>
    <submittedName>
        <fullName evidence="2">Uncharacterized protein</fullName>
    </submittedName>
</protein>
<reference evidence="2 3" key="1">
    <citation type="submission" date="2016-03" db="EMBL/GenBank/DDBJ databases">
        <title>Comparative genomics of the ectomycorrhizal sister species Rhizopogon vinicolor and Rhizopogon vesiculosus (Basidiomycota: Boletales) reveals a divergence of the mating type B locus.</title>
        <authorList>
            <person name="Mujic A.B."/>
            <person name="Kuo A."/>
            <person name="Tritt A."/>
            <person name="Lipzen A."/>
            <person name="Chen C."/>
            <person name="Johnson J."/>
            <person name="Sharma A."/>
            <person name="Barry K."/>
            <person name="Grigoriev I.V."/>
            <person name="Spatafora J.W."/>
        </authorList>
    </citation>
    <scope>NUCLEOTIDE SEQUENCE [LARGE SCALE GENOMIC DNA]</scope>
    <source>
        <strain evidence="2 3">AM-OR11-056</strain>
    </source>
</reference>
<evidence type="ECO:0000313" key="3">
    <source>
        <dbReference type="Proteomes" id="UP000183567"/>
    </source>
</evidence>
<feature type="region of interest" description="Disordered" evidence="1">
    <location>
        <begin position="109"/>
        <end position="139"/>
    </location>
</feature>
<comment type="caution">
    <text evidence="2">The sequence shown here is derived from an EMBL/GenBank/DDBJ whole genome shotgun (WGS) entry which is preliminary data.</text>
</comment>
<dbReference type="Proteomes" id="UP000183567">
    <property type="component" value="Unassembled WGS sequence"/>
</dbReference>
<gene>
    <name evidence="2" type="ORF">AZE42_07851</name>
</gene>